<name>A0A1L7NPS2_PSEPU</name>
<protein>
    <submittedName>
        <fullName evidence="1">Uncharacterized protein</fullName>
    </submittedName>
</protein>
<dbReference type="AlphaFoldDB" id="A0A1L7NPS2"/>
<evidence type="ECO:0000313" key="1">
    <source>
        <dbReference type="EMBL" id="BAW27444.1"/>
    </source>
</evidence>
<accession>A0A1L7NPS2</accession>
<dbReference type="Proteomes" id="UP000218731">
    <property type="component" value="Plasmid pKF715C"/>
</dbReference>
<organism evidence="1 2">
    <name type="scientific">Pseudomonas putida</name>
    <name type="common">Arthrobacter siderocapsulatus</name>
    <dbReference type="NCBI Taxonomy" id="303"/>
    <lineage>
        <taxon>Bacteria</taxon>
        <taxon>Pseudomonadati</taxon>
        <taxon>Pseudomonadota</taxon>
        <taxon>Gammaproteobacteria</taxon>
        <taxon>Pseudomonadales</taxon>
        <taxon>Pseudomonadaceae</taxon>
        <taxon>Pseudomonas</taxon>
    </lineage>
</organism>
<evidence type="ECO:0000313" key="2">
    <source>
        <dbReference type="Proteomes" id="UP000218731"/>
    </source>
</evidence>
<gene>
    <name evidence="1" type="ORF">KF715C_pC110</name>
</gene>
<dbReference type="EMBL" id="AP015032">
    <property type="protein sequence ID" value="BAW27444.1"/>
    <property type="molecule type" value="Genomic_DNA"/>
</dbReference>
<reference evidence="1 2" key="1">
    <citation type="submission" date="2015-11" db="EMBL/GenBank/DDBJ databases">
        <title>Complete genome sequencing of a biphenyl-degrading bacterium, Pseudomonas putida KF715 (=NBRC110667).</title>
        <authorList>
            <person name="Suenaga H."/>
            <person name="Fujihara N."/>
            <person name="Watanabe T."/>
            <person name="Hirose J."/>
            <person name="Kimura N."/>
            <person name="Yamazoe A."/>
            <person name="Hosoyama A."/>
            <person name="Shimodaira J."/>
            <person name="Furukawa K."/>
        </authorList>
    </citation>
    <scope>NUCLEOTIDE SEQUENCE [LARGE SCALE GENOMIC DNA]</scope>
    <source>
        <strain evidence="1 2">KF715</strain>
        <plasmid evidence="2">Plasmid pkf715c dna</plasmid>
    </source>
</reference>
<sequence length="392" mass="41004">MADFSFDSLGRIVGASIEGVPATNPGSTSNTLLGSVADVSGKVGVGVVNGVAQAGNDIVTGMVGGDANMRAITGAAEKVTGTVSDLFTGKTTVTEVYGEVKGKLSSMLDGDVKGTVMGAINGPLGGSLMGLKGLSNDLGSDWGNLSQVLMARIFVCDSKGVADTTEFAGVYGPLVEGGGVSITQNWQSPFENSGPETKAPTLTGMLQTGGLIPVLNALQAISPFKSGPVADTLDASSDKLKAVMHDLQGRTGVTRLNSRQVFAGMPPVKFTFGIRFRATTNALTEVEAPLARLQEWIFPQELAEDGILSEVLQTTKDVDSFIKALFPSKAPKLLGLTHGGRTYPPSVIESVDYPLEAPRDNQGNYIDLTVQVNMSTLTALDRPDIRKFFARN</sequence>
<proteinExistence type="predicted"/>
<keyword evidence="1" id="KW-0614">Plasmid</keyword>
<geneLocation type="plasmid" evidence="2">
    <name>pkf715c dna</name>
</geneLocation>